<dbReference type="Proteomes" id="UP001519287">
    <property type="component" value="Unassembled WGS sequence"/>
</dbReference>
<evidence type="ECO:0000313" key="5">
    <source>
        <dbReference type="EMBL" id="MBP1988594.1"/>
    </source>
</evidence>
<comment type="caution">
    <text evidence="5">The sequence shown here is derived from an EMBL/GenBank/DDBJ whole genome shotgun (WGS) entry which is preliminary data.</text>
</comment>
<keyword evidence="1" id="KW-0805">Transcription regulation</keyword>
<dbReference type="SMART" id="SM00342">
    <property type="entry name" value="HTH_ARAC"/>
    <property type="match status" value="1"/>
</dbReference>
<protein>
    <submittedName>
        <fullName evidence="5">AraC-like DNA-binding protein</fullName>
    </submittedName>
</protein>
<dbReference type="PRINTS" id="PR00032">
    <property type="entry name" value="HTHARAC"/>
</dbReference>
<sequence>MTNIPEHMDLSDNPKQGPLPLYCGMYEIISTPLHFHEHVELSLVIEGSGTEIVNGKAHRLSPGVASFMLPNHLHGIQCDAGHPILKYCCTFDINILLNTSYDSEWCSLLYKIGSQFPSFVELSSEETKWMSDIFHKLLLESNPTLPSPGRNSIICAMVLEALLRFIRAVSNVQSAETLQEPAIKQPIWPILHYLHIHYTDKVSLESLSEHFDVSVSYVSRLFKQYMGTSFLSYLHQLRIESAVNLLTSTHMSIIDIAAESGFESVRTFSRVFQNLKKVTPSEYRNTQH</sequence>
<name>A0ABS4IM25_9BACL</name>
<dbReference type="InterPro" id="IPR018060">
    <property type="entry name" value="HTH_AraC"/>
</dbReference>
<keyword evidence="3" id="KW-0804">Transcription</keyword>
<dbReference type="SUPFAM" id="SSF51215">
    <property type="entry name" value="Regulatory protein AraC"/>
    <property type="match status" value="1"/>
</dbReference>
<dbReference type="PROSITE" id="PS00041">
    <property type="entry name" value="HTH_ARAC_FAMILY_1"/>
    <property type="match status" value="1"/>
</dbReference>
<dbReference type="Pfam" id="PF02311">
    <property type="entry name" value="AraC_binding"/>
    <property type="match status" value="1"/>
</dbReference>
<evidence type="ECO:0000313" key="6">
    <source>
        <dbReference type="Proteomes" id="UP001519287"/>
    </source>
</evidence>
<accession>A0ABS4IM25</accession>
<dbReference type="PANTHER" id="PTHR43280:SF34">
    <property type="entry name" value="ARAC-FAMILY TRANSCRIPTIONAL REGULATOR"/>
    <property type="match status" value="1"/>
</dbReference>
<dbReference type="Pfam" id="PF12833">
    <property type="entry name" value="HTH_18"/>
    <property type="match status" value="1"/>
</dbReference>
<dbReference type="Gene3D" id="2.60.120.10">
    <property type="entry name" value="Jelly Rolls"/>
    <property type="match status" value="1"/>
</dbReference>
<dbReference type="PROSITE" id="PS01124">
    <property type="entry name" value="HTH_ARAC_FAMILY_2"/>
    <property type="match status" value="1"/>
</dbReference>
<dbReference type="InterPro" id="IPR009057">
    <property type="entry name" value="Homeodomain-like_sf"/>
</dbReference>
<dbReference type="RefSeq" id="WP_209968699.1">
    <property type="nucleotide sequence ID" value="NZ_JAGGLB010000001.1"/>
</dbReference>
<dbReference type="Gene3D" id="1.10.10.60">
    <property type="entry name" value="Homeodomain-like"/>
    <property type="match status" value="2"/>
</dbReference>
<dbReference type="InterPro" id="IPR018062">
    <property type="entry name" value="HTH_AraC-typ_CS"/>
</dbReference>
<proteinExistence type="predicted"/>
<keyword evidence="6" id="KW-1185">Reference proteome</keyword>
<dbReference type="InterPro" id="IPR020449">
    <property type="entry name" value="Tscrpt_reg_AraC-type_HTH"/>
</dbReference>
<dbReference type="SUPFAM" id="SSF46689">
    <property type="entry name" value="Homeodomain-like"/>
    <property type="match status" value="2"/>
</dbReference>
<dbReference type="InterPro" id="IPR037923">
    <property type="entry name" value="HTH-like"/>
</dbReference>
<gene>
    <name evidence="5" type="ORF">J2Z66_000189</name>
</gene>
<feature type="domain" description="HTH araC/xylS-type" evidence="4">
    <location>
        <begin position="188"/>
        <end position="286"/>
    </location>
</feature>
<reference evidence="5 6" key="1">
    <citation type="submission" date="2021-03" db="EMBL/GenBank/DDBJ databases">
        <title>Genomic Encyclopedia of Type Strains, Phase IV (KMG-IV): sequencing the most valuable type-strain genomes for metagenomic binning, comparative biology and taxonomic classification.</title>
        <authorList>
            <person name="Goeker M."/>
        </authorList>
    </citation>
    <scope>NUCLEOTIDE SEQUENCE [LARGE SCALE GENOMIC DNA]</scope>
    <source>
        <strain evidence="5 6">DSM 26048</strain>
    </source>
</reference>
<dbReference type="InterPro" id="IPR014710">
    <property type="entry name" value="RmlC-like_jellyroll"/>
</dbReference>
<evidence type="ECO:0000256" key="3">
    <source>
        <dbReference type="ARBA" id="ARBA00023163"/>
    </source>
</evidence>
<keyword evidence="2" id="KW-0238">DNA-binding</keyword>
<organism evidence="5 6">
    <name type="scientific">Paenibacillus eucommiae</name>
    <dbReference type="NCBI Taxonomy" id="1355755"/>
    <lineage>
        <taxon>Bacteria</taxon>
        <taxon>Bacillati</taxon>
        <taxon>Bacillota</taxon>
        <taxon>Bacilli</taxon>
        <taxon>Bacillales</taxon>
        <taxon>Paenibacillaceae</taxon>
        <taxon>Paenibacillus</taxon>
    </lineage>
</organism>
<evidence type="ECO:0000256" key="1">
    <source>
        <dbReference type="ARBA" id="ARBA00023015"/>
    </source>
</evidence>
<evidence type="ECO:0000259" key="4">
    <source>
        <dbReference type="PROSITE" id="PS01124"/>
    </source>
</evidence>
<evidence type="ECO:0000256" key="2">
    <source>
        <dbReference type="ARBA" id="ARBA00023125"/>
    </source>
</evidence>
<dbReference type="EMBL" id="JAGGLB010000001">
    <property type="protein sequence ID" value="MBP1988594.1"/>
    <property type="molecule type" value="Genomic_DNA"/>
</dbReference>
<dbReference type="InterPro" id="IPR003313">
    <property type="entry name" value="AraC-bd"/>
</dbReference>
<dbReference type="PANTHER" id="PTHR43280">
    <property type="entry name" value="ARAC-FAMILY TRANSCRIPTIONAL REGULATOR"/>
    <property type="match status" value="1"/>
</dbReference>